<dbReference type="Gene3D" id="3.30.70.20">
    <property type="match status" value="2"/>
</dbReference>
<sequence>MVIDLDKCTGCQACTTACAMENNRLPGENWQDVLFYTEGTYPSAQLKWFPRPCFHCEDPSCVHVCPTKATYKDPNGGFVLIDWNKCIGCKYCMIACPYGVRFYTDEKPVVGGPTGGPGPDIREVFPGDGKRSWNPPWRAPDARDDWVHGVGIQPKGVVSKCTFCYHKVSKAPPGTPDLDEDDPALKEYVPACVRTCPPKARYFGDLDNPESRVSKLIADKRGVRLKDETGNKPQVYYLSGGAGPAVPSTRETVKKT</sequence>
<dbReference type="InParanoid" id="A0A5C7EG56"/>
<dbReference type="Pfam" id="PF12800">
    <property type="entry name" value="Fer4_4"/>
    <property type="match status" value="1"/>
</dbReference>
<dbReference type="Pfam" id="PF13247">
    <property type="entry name" value="Fer4_11"/>
    <property type="match status" value="1"/>
</dbReference>
<evidence type="ECO:0000256" key="1">
    <source>
        <dbReference type="ARBA" id="ARBA00022485"/>
    </source>
</evidence>
<dbReference type="PANTHER" id="PTHR43177">
    <property type="entry name" value="PROTEIN NRFC"/>
    <property type="match status" value="1"/>
</dbReference>
<dbReference type="PROSITE" id="PS00198">
    <property type="entry name" value="4FE4S_FER_1"/>
    <property type="match status" value="1"/>
</dbReference>
<dbReference type="CDD" id="cd10551">
    <property type="entry name" value="PsrB"/>
    <property type="match status" value="1"/>
</dbReference>
<proteinExistence type="predicted"/>
<dbReference type="PROSITE" id="PS51379">
    <property type="entry name" value="4FE4S_FER_2"/>
    <property type="match status" value="3"/>
</dbReference>
<protein>
    <submittedName>
        <fullName evidence="7">4Fe-4S dicluster domain-containing protein</fullName>
    </submittedName>
</protein>
<dbReference type="GO" id="GO:0046872">
    <property type="term" value="F:metal ion binding"/>
    <property type="evidence" value="ECO:0007669"/>
    <property type="project" value="UniProtKB-KW"/>
</dbReference>
<accession>A0A5C7EG56</accession>
<evidence type="ECO:0000256" key="3">
    <source>
        <dbReference type="ARBA" id="ARBA00023004"/>
    </source>
</evidence>
<dbReference type="PANTHER" id="PTHR43177:SF3">
    <property type="entry name" value="PROTEIN NRFC HOMOLOG"/>
    <property type="match status" value="1"/>
</dbReference>
<evidence type="ECO:0000256" key="2">
    <source>
        <dbReference type="ARBA" id="ARBA00022723"/>
    </source>
</evidence>
<dbReference type="EMBL" id="VPFL01000040">
    <property type="protein sequence ID" value="TXF09981.1"/>
    <property type="molecule type" value="Genomic_DNA"/>
</dbReference>
<dbReference type="OrthoDB" id="9789936at2"/>
<organism evidence="7 8">
    <name type="scientific">Pelomicrobium methylotrophicum</name>
    <dbReference type="NCBI Taxonomy" id="2602750"/>
    <lineage>
        <taxon>Bacteria</taxon>
        <taxon>Pseudomonadati</taxon>
        <taxon>Pseudomonadota</taxon>
        <taxon>Hydrogenophilia</taxon>
        <taxon>Hydrogenophilia incertae sedis</taxon>
        <taxon>Pelomicrobium</taxon>
    </lineage>
</organism>
<dbReference type="Proteomes" id="UP000321201">
    <property type="component" value="Unassembled WGS sequence"/>
</dbReference>
<evidence type="ECO:0000259" key="6">
    <source>
        <dbReference type="PROSITE" id="PS51379"/>
    </source>
</evidence>
<gene>
    <name evidence="7" type="ORF">FR698_16105</name>
</gene>
<evidence type="ECO:0000256" key="4">
    <source>
        <dbReference type="ARBA" id="ARBA00023014"/>
    </source>
</evidence>
<keyword evidence="1" id="KW-0004">4Fe-4S</keyword>
<feature type="domain" description="4Fe-4S ferredoxin-type" evidence="6">
    <location>
        <begin position="77"/>
        <end position="106"/>
    </location>
</feature>
<keyword evidence="2" id="KW-0479">Metal-binding</keyword>
<reference evidence="7 8" key="1">
    <citation type="submission" date="2019-08" db="EMBL/GenBank/DDBJ databases">
        <title>Pelomicrobium methylotrophicum gen. nov., sp. nov. a moderately thermophilic, facultatively anaerobic, lithoautotrophic and methylotrophic bacterium isolated from a terrestrial mud volcano.</title>
        <authorList>
            <person name="Slobodkina G.B."/>
            <person name="Merkel A.Y."/>
            <person name="Slobodkin A.I."/>
        </authorList>
    </citation>
    <scope>NUCLEOTIDE SEQUENCE [LARGE SCALE GENOMIC DNA]</scope>
    <source>
        <strain evidence="7 8">SM250</strain>
    </source>
</reference>
<dbReference type="SUPFAM" id="SSF54862">
    <property type="entry name" value="4Fe-4S ferredoxins"/>
    <property type="match status" value="1"/>
</dbReference>
<name>A0A5C7EG56_9PROT</name>
<evidence type="ECO:0000313" key="8">
    <source>
        <dbReference type="Proteomes" id="UP000321201"/>
    </source>
</evidence>
<feature type="domain" description="4Fe-4S ferredoxin-type" evidence="6">
    <location>
        <begin position="44"/>
        <end position="75"/>
    </location>
</feature>
<dbReference type="InterPro" id="IPR017896">
    <property type="entry name" value="4Fe4S_Fe-S-bd"/>
</dbReference>
<dbReference type="GO" id="GO:0051539">
    <property type="term" value="F:4 iron, 4 sulfur cluster binding"/>
    <property type="evidence" value="ECO:0007669"/>
    <property type="project" value="UniProtKB-KW"/>
</dbReference>
<dbReference type="InterPro" id="IPR017900">
    <property type="entry name" value="4Fe4S_Fe_S_CS"/>
</dbReference>
<feature type="domain" description="4Fe-4S ferredoxin-type" evidence="6">
    <location>
        <begin position="1"/>
        <end position="28"/>
    </location>
</feature>
<keyword evidence="4" id="KW-0411">Iron-sulfur</keyword>
<dbReference type="InterPro" id="IPR050954">
    <property type="entry name" value="ET_IronSulfur_Cluster-Binding"/>
</dbReference>
<comment type="caution">
    <text evidence="7">The sequence shown here is derived from an EMBL/GenBank/DDBJ whole genome shotgun (WGS) entry which is preliminary data.</text>
</comment>
<evidence type="ECO:0000256" key="5">
    <source>
        <dbReference type="SAM" id="MobiDB-lite"/>
    </source>
</evidence>
<feature type="region of interest" description="Disordered" evidence="5">
    <location>
        <begin position="236"/>
        <end position="256"/>
    </location>
</feature>
<evidence type="ECO:0000313" key="7">
    <source>
        <dbReference type="EMBL" id="TXF09981.1"/>
    </source>
</evidence>
<keyword evidence="3" id="KW-0408">Iron</keyword>
<keyword evidence="8" id="KW-1185">Reference proteome</keyword>
<dbReference type="AlphaFoldDB" id="A0A5C7EG56"/>